<accession>A0A1V0A709</accession>
<dbReference type="Pfam" id="PF19953">
    <property type="entry name" value="EACC1"/>
    <property type="match status" value="1"/>
</dbReference>
<dbReference type="KEGG" id="noa:BKM31_34780"/>
<dbReference type="AlphaFoldDB" id="A0A1V0A709"/>
<dbReference type="RefSeq" id="WP_080042215.1">
    <property type="nucleotide sequence ID" value="NZ_CP017717.1"/>
</dbReference>
<proteinExistence type="predicted"/>
<dbReference type="EMBL" id="CP017717">
    <property type="protein sequence ID" value="AQZ65942.1"/>
    <property type="molecule type" value="Genomic_DNA"/>
</dbReference>
<evidence type="ECO:0000313" key="2">
    <source>
        <dbReference type="EMBL" id="AQZ65942.1"/>
    </source>
</evidence>
<dbReference type="Proteomes" id="UP000190797">
    <property type="component" value="Chromosome"/>
</dbReference>
<evidence type="ECO:0000256" key="1">
    <source>
        <dbReference type="SAM" id="Phobius"/>
    </source>
</evidence>
<protein>
    <submittedName>
        <fullName evidence="2">Uncharacterized protein</fullName>
    </submittedName>
</protein>
<organism evidence="2 3">
    <name type="scientific">[Actinomadura] parvosata subsp. kistnae</name>
    <dbReference type="NCBI Taxonomy" id="1909395"/>
    <lineage>
        <taxon>Bacteria</taxon>
        <taxon>Bacillati</taxon>
        <taxon>Actinomycetota</taxon>
        <taxon>Actinomycetes</taxon>
        <taxon>Streptosporangiales</taxon>
        <taxon>Streptosporangiaceae</taxon>
        <taxon>Nonomuraea</taxon>
    </lineage>
</organism>
<evidence type="ECO:0000313" key="3">
    <source>
        <dbReference type="Proteomes" id="UP000190797"/>
    </source>
</evidence>
<name>A0A1V0A709_9ACTN</name>
<gene>
    <name evidence="2" type="ORF">BKM31_34780</name>
</gene>
<keyword evidence="1" id="KW-1133">Transmembrane helix</keyword>
<keyword evidence="1" id="KW-0472">Membrane</keyword>
<keyword evidence="1" id="KW-0812">Transmembrane</keyword>
<keyword evidence="3" id="KW-1185">Reference proteome</keyword>
<sequence length="126" mass="13164">MTVHLRIEGDNAGDELRDLYAWLGEEPELRGRVRIVEAPPEPGALGAAPDLLNLLLGAGGGLATAATVLVAWLGTRRGEVSVKASRGDRSVELTAKGVKAVDAAAARDLAEQVVRLLEEPPATPLP</sequence>
<feature type="transmembrane region" description="Helical" evidence="1">
    <location>
        <begin position="51"/>
        <end position="73"/>
    </location>
</feature>
<dbReference type="InterPro" id="IPR045428">
    <property type="entry name" value="EACC1"/>
</dbReference>
<dbReference type="OrthoDB" id="3626734at2"/>
<reference evidence="3" key="1">
    <citation type="journal article" date="2017" name="Med. Chem. Commun.">
        <title>Nonomuraea sp. ATCC 55076 harbours the largest actinomycete chromosome to date and the kistamicin biosynthetic gene cluster.</title>
        <authorList>
            <person name="Nazari B."/>
            <person name="Forneris C.C."/>
            <person name="Gibson M.I."/>
            <person name="Moon K."/>
            <person name="Schramma K.R."/>
            <person name="Seyedsayamdost M.R."/>
        </authorList>
    </citation>
    <scope>NUCLEOTIDE SEQUENCE [LARGE SCALE GENOMIC DNA]</scope>
    <source>
        <strain evidence="3">ATCC 55076</strain>
    </source>
</reference>
<dbReference type="STRING" id="1909395.BKM31_34780"/>